<dbReference type="InterPro" id="IPR023512">
    <property type="entry name" value="Deaminase_MtaD/DadD"/>
</dbReference>
<dbReference type="SUPFAM" id="SSF51338">
    <property type="entry name" value="Composite domain of metallo-dependent hydrolases"/>
    <property type="match status" value="1"/>
</dbReference>
<keyword evidence="1 4" id="KW-0479">Metal-binding</keyword>
<feature type="binding site" evidence="4">
    <location>
        <position position="220"/>
    </location>
    <ligand>
        <name>substrate</name>
    </ligand>
</feature>
<dbReference type="InterPro" id="IPR006680">
    <property type="entry name" value="Amidohydro-rel"/>
</dbReference>
<evidence type="ECO:0000259" key="5">
    <source>
        <dbReference type="Pfam" id="PF01979"/>
    </source>
</evidence>
<dbReference type="CDD" id="cd01298">
    <property type="entry name" value="ATZ_TRZ_like"/>
    <property type="match status" value="1"/>
</dbReference>
<comment type="catalytic activity">
    <reaction evidence="4">
        <text>S-adenosyl-L-homocysteine + H2O + H(+) = S-inosyl-L-homocysteine + NH4(+)</text>
        <dbReference type="Rhea" id="RHEA:20716"/>
        <dbReference type="ChEBI" id="CHEBI:15377"/>
        <dbReference type="ChEBI" id="CHEBI:15378"/>
        <dbReference type="ChEBI" id="CHEBI:28938"/>
        <dbReference type="ChEBI" id="CHEBI:57856"/>
        <dbReference type="ChEBI" id="CHEBI:57985"/>
        <dbReference type="EC" id="3.5.4.28"/>
    </reaction>
</comment>
<organism evidence="6 7">
    <name type="scientific">Jeotgalibacillus marinus</name>
    <dbReference type="NCBI Taxonomy" id="86667"/>
    <lineage>
        <taxon>Bacteria</taxon>
        <taxon>Bacillati</taxon>
        <taxon>Bacillota</taxon>
        <taxon>Bacilli</taxon>
        <taxon>Bacillales</taxon>
        <taxon>Caryophanaceae</taxon>
        <taxon>Jeotgalibacillus</taxon>
    </lineage>
</organism>
<feature type="binding site" evidence="4">
    <location>
        <position position="305"/>
    </location>
    <ligand>
        <name>substrate</name>
    </ligand>
</feature>
<evidence type="ECO:0000313" key="7">
    <source>
        <dbReference type="Proteomes" id="UP001556040"/>
    </source>
</evidence>
<protein>
    <recommendedName>
        <fullName evidence="4">5-methylthioadenosine/S-adenosylhomocysteine deaminase</fullName>
        <shortName evidence="4">MTA/SAH deaminase</shortName>
        <ecNumber evidence="4">3.5.4.28</ecNumber>
        <ecNumber evidence="4">3.5.4.31</ecNumber>
    </recommendedName>
</protein>
<evidence type="ECO:0000256" key="3">
    <source>
        <dbReference type="ARBA" id="ARBA00022833"/>
    </source>
</evidence>
<dbReference type="PANTHER" id="PTHR43794:SF11">
    <property type="entry name" value="AMIDOHYDROLASE-RELATED DOMAIN-CONTAINING PROTEIN"/>
    <property type="match status" value="1"/>
</dbReference>
<feature type="binding site" evidence="4">
    <location>
        <position position="150"/>
    </location>
    <ligand>
        <name>substrate</name>
    </ligand>
</feature>
<dbReference type="InterPro" id="IPR011059">
    <property type="entry name" value="Metal-dep_hydrolase_composite"/>
</dbReference>
<feature type="binding site" evidence="4">
    <location>
        <position position="217"/>
    </location>
    <ligand>
        <name>Zn(2+)</name>
        <dbReference type="ChEBI" id="CHEBI:29105"/>
    </ligand>
</feature>
<dbReference type="HAMAP" id="MF_01281">
    <property type="entry name" value="MTA_SAH_deamin"/>
    <property type="match status" value="1"/>
</dbReference>
<dbReference type="EC" id="3.5.4.31" evidence="4"/>
<dbReference type="EC" id="3.5.4.28" evidence="4"/>
<dbReference type="Gene3D" id="2.30.40.10">
    <property type="entry name" value="Urease, subunit C, domain 1"/>
    <property type="match status" value="1"/>
</dbReference>
<dbReference type="PANTHER" id="PTHR43794">
    <property type="entry name" value="AMINOHYDROLASE SSNA-RELATED"/>
    <property type="match status" value="1"/>
</dbReference>
<dbReference type="EMBL" id="JBFMIA010000017">
    <property type="protein sequence ID" value="MEW9502880.1"/>
    <property type="molecule type" value="Genomic_DNA"/>
</dbReference>
<keyword evidence="3 4" id="KW-0862">Zinc</keyword>
<gene>
    <name evidence="4" type="primary">mtaD</name>
    <name evidence="6" type="ORF">AB1471_13875</name>
</gene>
<dbReference type="Gene3D" id="3.20.20.140">
    <property type="entry name" value="Metal-dependent hydrolases"/>
    <property type="match status" value="1"/>
</dbReference>
<dbReference type="RefSeq" id="WP_367780366.1">
    <property type="nucleotide sequence ID" value="NZ_JBFMIA010000017.1"/>
</dbReference>
<dbReference type="InterPro" id="IPR050287">
    <property type="entry name" value="MTA/SAH_deaminase"/>
</dbReference>
<accession>A0ABV3Q6A5</accession>
<reference evidence="6 7" key="1">
    <citation type="journal article" date="1979" name="Int. J. Syst. Evol. Microbiol.">
        <title>Bacillus globisporus subsp. marinus subsp. nov.</title>
        <authorList>
            <person name="Liu H."/>
        </authorList>
    </citation>
    <scope>NUCLEOTIDE SEQUENCE [LARGE SCALE GENOMIC DNA]</scope>
    <source>
        <strain evidence="6 7">DSM 1297</strain>
    </source>
</reference>
<comment type="catalytic activity">
    <reaction evidence="4">
        <text>S-methyl-5'-thioadenosine + H2O + H(+) = S-methyl-5'-thioinosine + NH4(+)</text>
        <dbReference type="Rhea" id="RHEA:25025"/>
        <dbReference type="ChEBI" id="CHEBI:15377"/>
        <dbReference type="ChEBI" id="CHEBI:15378"/>
        <dbReference type="ChEBI" id="CHEBI:17509"/>
        <dbReference type="ChEBI" id="CHEBI:28938"/>
        <dbReference type="ChEBI" id="CHEBI:48595"/>
        <dbReference type="EC" id="3.5.4.31"/>
    </reaction>
</comment>
<dbReference type="SUPFAM" id="SSF51556">
    <property type="entry name" value="Metallo-dependent hydrolases"/>
    <property type="match status" value="1"/>
</dbReference>
<dbReference type="Proteomes" id="UP001556040">
    <property type="component" value="Unassembled WGS sequence"/>
</dbReference>
<proteinExistence type="inferred from homology"/>
<comment type="function">
    <text evidence="4">Catalyzes the deamination of 5-methylthioadenosine and S-adenosyl-L-homocysteine into 5-methylthioinosine and S-inosyl-L-homocysteine, respectively. Is also able to deaminate adenosine.</text>
</comment>
<dbReference type="InterPro" id="IPR032466">
    <property type="entry name" value="Metal_Hydrolase"/>
</dbReference>
<dbReference type="Pfam" id="PF01979">
    <property type="entry name" value="Amidohydro_1"/>
    <property type="match status" value="1"/>
</dbReference>
<keyword evidence="2 4" id="KW-0378">Hydrolase</keyword>
<feature type="binding site" evidence="4">
    <location>
        <position position="305"/>
    </location>
    <ligand>
        <name>Zn(2+)</name>
        <dbReference type="ChEBI" id="CHEBI:29105"/>
    </ligand>
</feature>
<comment type="caution">
    <text evidence="6">The sequence shown here is derived from an EMBL/GenBank/DDBJ whole genome shotgun (WGS) entry which is preliminary data.</text>
</comment>
<comment type="similarity">
    <text evidence="4">Belongs to the metallo-dependent hydrolases superfamily. MTA/SAH deaminase family.</text>
</comment>
<evidence type="ECO:0000256" key="1">
    <source>
        <dbReference type="ARBA" id="ARBA00022723"/>
    </source>
</evidence>
<evidence type="ECO:0000313" key="6">
    <source>
        <dbReference type="EMBL" id="MEW9502880.1"/>
    </source>
</evidence>
<keyword evidence="7" id="KW-1185">Reference proteome</keyword>
<evidence type="ECO:0000256" key="4">
    <source>
        <dbReference type="HAMAP-Rule" id="MF_01281"/>
    </source>
</evidence>
<evidence type="ECO:0000256" key="2">
    <source>
        <dbReference type="ARBA" id="ARBA00022801"/>
    </source>
</evidence>
<sequence length="439" mass="48537">MRTAYTNGKFITVNGQNQVIEDGVMVVEDGKIHSIGEKSNVVIQNVDHTVDLCGKWVLPGLINAHAHTHMTILRGIGDDMQLKEWLETRVWPAEGRYTTETSKWSTALGIVEMLKSGTTMFSDMFNPMNIDADEIASFIGETGIRSVFSRTLFSFGSEEEQRESVKQSERFAEKWKSAANGRLSTMVAPHAPYTCTTRMLEEAIRIADDHSLPVHIHASESTQEVQKSIDDYGKRPVAYLQQIGMFNQPTVIAHGVHLNQEDLGILAENNVAIAHNPVSNLKLGSGIANVPEILKRSIQVGIGTDSVASNNNLDMFQELRFAALLQKGVHEDARLMSAETVLRLATIEGAHVIRQPQLGSLEPGKEADFITINPKDKSHLQPEDYAVSHIVYSASGQDVSDVYVQGKALVLNGTCQTIDEEKVLFEAKRLFKQLSESVQ</sequence>
<feature type="binding site" evidence="4">
    <location>
        <position position="65"/>
    </location>
    <ligand>
        <name>Zn(2+)</name>
        <dbReference type="ChEBI" id="CHEBI:29105"/>
    </ligand>
</feature>
<comment type="cofactor">
    <cofactor evidence="4">
        <name>Zn(2+)</name>
        <dbReference type="ChEBI" id="CHEBI:29105"/>
    </cofactor>
    <text evidence="4">Binds 1 zinc ion per subunit.</text>
</comment>
<feature type="binding site" evidence="4">
    <location>
        <position position="94"/>
    </location>
    <ligand>
        <name>substrate</name>
    </ligand>
</feature>
<name>A0ABV3Q6A5_9BACL</name>
<feature type="domain" description="Amidohydrolase-related" evidence="5">
    <location>
        <begin position="56"/>
        <end position="408"/>
    </location>
</feature>
<comment type="caution">
    <text evidence="4">Lacks conserved residue(s) required for the propagation of feature annotation.</text>
</comment>
<feature type="binding site" evidence="4">
    <location>
        <position position="190"/>
    </location>
    <ligand>
        <name>substrate</name>
    </ligand>
</feature>
<feature type="binding site" evidence="4">
    <location>
        <position position="67"/>
    </location>
    <ligand>
        <name>Zn(2+)</name>
        <dbReference type="ChEBI" id="CHEBI:29105"/>
    </ligand>
</feature>